<dbReference type="RefSeq" id="WP_203002092.1">
    <property type="nucleotide sequence ID" value="NZ_JADWYU010000140.1"/>
</dbReference>
<keyword evidence="4" id="KW-0808">Transferase</keyword>
<dbReference type="InterPro" id="IPR029044">
    <property type="entry name" value="Nucleotide-diphossugar_trans"/>
</dbReference>
<evidence type="ECO:0000256" key="1">
    <source>
        <dbReference type="ARBA" id="ARBA00004776"/>
    </source>
</evidence>
<dbReference type="Proteomes" id="UP000604475">
    <property type="component" value="Unassembled WGS sequence"/>
</dbReference>
<dbReference type="GO" id="GO:0016757">
    <property type="term" value="F:glycosyltransferase activity"/>
    <property type="evidence" value="ECO:0007669"/>
    <property type="project" value="UniProtKB-KW"/>
</dbReference>
<comment type="pathway">
    <text evidence="1">Cell wall biogenesis; cell wall polysaccharide biosynthesis.</text>
</comment>
<evidence type="ECO:0000256" key="5">
    <source>
        <dbReference type="SAM" id="MobiDB-lite"/>
    </source>
</evidence>
<accession>A0A937RHK5</accession>
<dbReference type="PANTHER" id="PTHR43179">
    <property type="entry name" value="RHAMNOSYLTRANSFERASE WBBL"/>
    <property type="match status" value="1"/>
</dbReference>
<evidence type="ECO:0000256" key="2">
    <source>
        <dbReference type="ARBA" id="ARBA00006739"/>
    </source>
</evidence>
<sequence length="462" mass="49184">MEPGTTAALPTTVDPIPTWCGTLELGGGRPPSGPLRASDGRICEAARFLVRLHGEPLGSLSVPLPADGRPDASAVYRAALDAFAGRIRIHLHGDGLEMVGALGPDAVPARTEVPACPYGVTDPTPVTVVVCTRNRAEAMRTCLEGLRALPHPRLEVVIVDNAPSDDATRRVFEETVGELERFRYVREDAPGLSKARNRGLHAASHDIVAFTDDDVTVDSDWIAGLLRGFRAAEHVACVTGLVCTASLETIAEQYFDVRVDWGVSCAPRLYDLDQHRSADPLYPYSAGRFGTGANFAVRASVMLALGGFDEALGAGTPPAGGEDLDAFVRVVLAGRALAYEPSAIVWHSHRSDLAGLRKQMWGYGTGLTAYLAKHLADGRVRADVLRRVPRGLLRLARIGTETRESYGSEQTLPRGLVAREWAGMVVGPLRYAQARRLAGPAPISRIGGTDPGGTLAANAPDA</sequence>
<reference evidence="6" key="1">
    <citation type="submission" date="2020-12" db="EMBL/GenBank/DDBJ databases">
        <title>Genomic characterization of non-nitrogen-fixing Frankia strains.</title>
        <authorList>
            <person name="Carlos-Shanley C."/>
            <person name="Guerra T."/>
            <person name="Hahn D."/>
        </authorList>
    </citation>
    <scope>NUCLEOTIDE SEQUENCE</scope>
    <source>
        <strain evidence="6">CN6</strain>
    </source>
</reference>
<gene>
    <name evidence="6" type="ORF">I7412_25735</name>
</gene>
<dbReference type="Pfam" id="PF13641">
    <property type="entry name" value="Glyco_tranf_2_3"/>
    <property type="match status" value="1"/>
</dbReference>
<comment type="similarity">
    <text evidence="2">Belongs to the glycosyltransferase 2 family.</text>
</comment>
<organism evidence="6 7">
    <name type="scientific">Frankia nepalensis</name>
    <dbReference type="NCBI Taxonomy" id="1836974"/>
    <lineage>
        <taxon>Bacteria</taxon>
        <taxon>Bacillati</taxon>
        <taxon>Actinomycetota</taxon>
        <taxon>Actinomycetes</taxon>
        <taxon>Frankiales</taxon>
        <taxon>Frankiaceae</taxon>
        <taxon>Frankia</taxon>
    </lineage>
</organism>
<proteinExistence type="inferred from homology"/>
<keyword evidence="7" id="KW-1185">Reference proteome</keyword>
<keyword evidence="3" id="KW-0328">Glycosyltransferase</keyword>
<comment type="caution">
    <text evidence="6">The sequence shown here is derived from an EMBL/GenBank/DDBJ whole genome shotgun (WGS) entry which is preliminary data.</text>
</comment>
<evidence type="ECO:0000313" key="6">
    <source>
        <dbReference type="EMBL" id="MBL7630500.1"/>
    </source>
</evidence>
<name>A0A937RHK5_9ACTN</name>
<dbReference type="EMBL" id="JAEACQ010000251">
    <property type="protein sequence ID" value="MBL7630500.1"/>
    <property type="molecule type" value="Genomic_DNA"/>
</dbReference>
<feature type="region of interest" description="Disordered" evidence="5">
    <location>
        <begin position="442"/>
        <end position="462"/>
    </location>
</feature>
<dbReference type="SUPFAM" id="SSF53448">
    <property type="entry name" value="Nucleotide-diphospho-sugar transferases"/>
    <property type="match status" value="1"/>
</dbReference>
<dbReference type="Gene3D" id="3.90.550.10">
    <property type="entry name" value="Spore Coat Polysaccharide Biosynthesis Protein SpsA, Chain A"/>
    <property type="match status" value="1"/>
</dbReference>
<dbReference type="AlphaFoldDB" id="A0A937RHK5"/>
<evidence type="ECO:0000256" key="3">
    <source>
        <dbReference type="ARBA" id="ARBA00022676"/>
    </source>
</evidence>
<protein>
    <submittedName>
        <fullName evidence="6">Glycosyltransferase</fullName>
    </submittedName>
</protein>
<dbReference type="PANTHER" id="PTHR43179:SF12">
    <property type="entry name" value="GALACTOFURANOSYLTRANSFERASE GLFT2"/>
    <property type="match status" value="1"/>
</dbReference>
<evidence type="ECO:0000313" key="7">
    <source>
        <dbReference type="Proteomes" id="UP000604475"/>
    </source>
</evidence>
<evidence type="ECO:0000256" key="4">
    <source>
        <dbReference type="ARBA" id="ARBA00022679"/>
    </source>
</evidence>